<dbReference type="InterPro" id="IPR001623">
    <property type="entry name" value="DnaJ_domain"/>
</dbReference>
<dbReference type="PANTHER" id="PTHR45098">
    <property type="entry name" value="DNAJ DOMAIN CONTAINING PROTEIN, EXPRESSED"/>
    <property type="match status" value="1"/>
</dbReference>
<organism evidence="3 5">
    <name type="scientific">Linum trigynum</name>
    <dbReference type="NCBI Taxonomy" id="586398"/>
    <lineage>
        <taxon>Eukaryota</taxon>
        <taxon>Viridiplantae</taxon>
        <taxon>Streptophyta</taxon>
        <taxon>Embryophyta</taxon>
        <taxon>Tracheophyta</taxon>
        <taxon>Spermatophyta</taxon>
        <taxon>Magnoliopsida</taxon>
        <taxon>eudicotyledons</taxon>
        <taxon>Gunneridae</taxon>
        <taxon>Pentapetalae</taxon>
        <taxon>rosids</taxon>
        <taxon>fabids</taxon>
        <taxon>Malpighiales</taxon>
        <taxon>Linaceae</taxon>
        <taxon>Linum</taxon>
    </lineage>
</organism>
<gene>
    <name evidence="3" type="ORF">LTRI10_LOCUS9386</name>
    <name evidence="4" type="ORF">LTRI10_LOCUS9389</name>
</gene>
<dbReference type="CDD" id="cd06257">
    <property type="entry name" value="DnaJ"/>
    <property type="match status" value="1"/>
</dbReference>
<dbReference type="PANTHER" id="PTHR45098:SF1">
    <property type="entry name" value="DNAJ DOMAIN CONTAINING PROTEIN, EXPRESSED"/>
    <property type="match status" value="1"/>
</dbReference>
<dbReference type="EMBL" id="OZ034814">
    <property type="protein sequence ID" value="CAL1362289.1"/>
    <property type="molecule type" value="Genomic_DNA"/>
</dbReference>
<dbReference type="SMART" id="SM00271">
    <property type="entry name" value="DnaJ"/>
    <property type="match status" value="1"/>
</dbReference>
<dbReference type="Proteomes" id="UP001497516">
    <property type="component" value="Chromosome 10"/>
</dbReference>
<feature type="domain" description="J" evidence="2">
    <location>
        <begin position="7"/>
        <end position="77"/>
    </location>
</feature>
<keyword evidence="5" id="KW-1185">Reference proteome</keyword>
<protein>
    <recommendedName>
        <fullName evidence="2">J domain-containing protein</fullName>
    </recommendedName>
</protein>
<reference evidence="3 5" key="1">
    <citation type="submission" date="2024-04" db="EMBL/GenBank/DDBJ databases">
        <authorList>
            <person name="Fracassetti M."/>
        </authorList>
    </citation>
    <scope>NUCLEOTIDE SEQUENCE [LARGE SCALE GENOMIC DNA]</scope>
</reference>
<dbReference type="PRINTS" id="PR00625">
    <property type="entry name" value="JDOMAIN"/>
</dbReference>
<dbReference type="PROSITE" id="PS50076">
    <property type="entry name" value="DNAJ_2"/>
    <property type="match status" value="1"/>
</dbReference>
<dbReference type="EMBL" id="OZ034814">
    <property type="protein sequence ID" value="CAL1362283.1"/>
    <property type="molecule type" value="Genomic_DNA"/>
</dbReference>
<dbReference type="Gene3D" id="1.10.287.110">
    <property type="entry name" value="DnaJ domain"/>
    <property type="match status" value="1"/>
</dbReference>
<evidence type="ECO:0000256" key="1">
    <source>
        <dbReference type="SAM" id="MobiDB-lite"/>
    </source>
</evidence>
<dbReference type="InterPro" id="IPR018253">
    <property type="entry name" value="DnaJ_domain_CS"/>
</dbReference>
<evidence type="ECO:0000259" key="2">
    <source>
        <dbReference type="PROSITE" id="PS50076"/>
    </source>
</evidence>
<dbReference type="PROSITE" id="PS00636">
    <property type="entry name" value="DNAJ_1"/>
    <property type="match status" value="1"/>
</dbReference>
<sequence length="183" mass="22262">MAGDGEEHYTVLGLPSGELGLRVSSSEIRRAYKRKAFELHPDKRPGDENAKQKFQKLQSSYEVLKDDTSRKLYDDRLRLKILLKSKQRRERASDHDHHRSERKKQKQKQQQQQQDDLAEEIREQAKRRSWEQEQQRLATEFSEKIARNVRLLAEHQKKRAFENYQFRRRMELEDPFFMPYQWF</sequence>
<evidence type="ECO:0000313" key="3">
    <source>
        <dbReference type="EMBL" id="CAL1362283.1"/>
    </source>
</evidence>
<feature type="region of interest" description="Disordered" evidence="1">
    <location>
        <begin position="84"/>
        <end position="125"/>
    </location>
</feature>
<name>A0AAV2D0E1_9ROSI</name>
<evidence type="ECO:0000313" key="4">
    <source>
        <dbReference type="EMBL" id="CAL1362289.1"/>
    </source>
</evidence>
<proteinExistence type="predicted"/>
<evidence type="ECO:0000313" key="5">
    <source>
        <dbReference type="Proteomes" id="UP001497516"/>
    </source>
</evidence>
<dbReference type="InterPro" id="IPR036869">
    <property type="entry name" value="J_dom_sf"/>
</dbReference>
<dbReference type="AlphaFoldDB" id="A0AAV2D0E1"/>
<dbReference type="SUPFAM" id="SSF46565">
    <property type="entry name" value="Chaperone J-domain"/>
    <property type="match status" value="1"/>
</dbReference>
<accession>A0AAV2D0E1</accession>
<dbReference type="Pfam" id="PF00226">
    <property type="entry name" value="DnaJ"/>
    <property type="match status" value="1"/>
</dbReference>
<feature type="compositionally biased region" description="Basic and acidic residues" evidence="1">
    <location>
        <begin position="90"/>
        <end position="99"/>
    </location>
</feature>